<dbReference type="Pfam" id="PF19867">
    <property type="entry name" value="DUF6340"/>
    <property type="match status" value="1"/>
</dbReference>
<dbReference type="Gene3D" id="1.25.40.10">
    <property type="entry name" value="Tetratricopeptide repeat domain"/>
    <property type="match status" value="1"/>
</dbReference>
<keyword evidence="1" id="KW-0732">Signal</keyword>
<keyword evidence="3" id="KW-1185">Reference proteome</keyword>
<proteinExistence type="predicted"/>
<organism evidence="2 3">
    <name type="scientific">Phocaeicola acetigenes</name>
    <dbReference type="NCBI Taxonomy" id="3016083"/>
    <lineage>
        <taxon>Bacteria</taxon>
        <taxon>Pseudomonadati</taxon>
        <taxon>Bacteroidota</taxon>
        <taxon>Bacteroidia</taxon>
        <taxon>Bacteroidales</taxon>
        <taxon>Bacteroidaceae</taxon>
        <taxon>Phocaeicola</taxon>
    </lineage>
</organism>
<comment type="caution">
    <text evidence="2">The sequence shown here is derived from an EMBL/GenBank/DDBJ whole genome shotgun (WGS) entry which is preliminary data.</text>
</comment>
<evidence type="ECO:0000313" key="3">
    <source>
        <dbReference type="Proteomes" id="UP001141933"/>
    </source>
</evidence>
<accession>A0ABT4PIR5</accession>
<dbReference type="InterPro" id="IPR011990">
    <property type="entry name" value="TPR-like_helical_dom_sf"/>
</dbReference>
<dbReference type="SUPFAM" id="SSF48452">
    <property type="entry name" value="TPR-like"/>
    <property type="match status" value="1"/>
</dbReference>
<protein>
    <submittedName>
        <fullName evidence="2">DUF6340 family protein</fullName>
    </submittedName>
</protein>
<dbReference type="EMBL" id="JAPZVM010000007">
    <property type="protein sequence ID" value="MCZ8372923.1"/>
    <property type="molecule type" value="Genomic_DNA"/>
</dbReference>
<dbReference type="Proteomes" id="UP001141933">
    <property type="component" value="Unassembled WGS sequence"/>
</dbReference>
<evidence type="ECO:0000313" key="2">
    <source>
        <dbReference type="EMBL" id="MCZ8372923.1"/>
    </source>
</evidence>
<feature type="signal peptide" evidence="1">
    <location>
        <begin position="1"/>
        <end position="21"/>
    </location>
</feature>
<gene>
    <name evidence="2" type="ORF">O6P32_09415</name>
</gene>
<reference evidence="2" key="1">
    <citation type="submission" date="2022-12" db="EMBL/GenBank/DDBJ databases">
        <title>Phocaeicola acetigenes sp. nov., isolated feces from a healthy human.</title>
        <authorList>
            <person name="Do H."/>
            <person name="Ha Y.B."/>
            <person name="Kim J.-S."/>
            <person name="Suh M.K."/>
            <person name="Kim H.S."/>
            <person name="Lee J.-S."/>
        </authorList>
    </citation>
    <scope>NUCLEOTIDE SEQUENCE</scope>
    <source>
        <strain evidence="2">KGMB11183</strain>
    </source>
</reference>
<sequence>MKKYMMWALACVLSSCTSVRILSFEELAPAKYNFPADVRTVAVVNNMPELSSTSEKGVLTLGELNADGKTAAEALATSLADSRYFYQVVICDSALCTKDKVHAALSQEEVKKLSSDLGADLIFSLDRVMIHTAKEDVFYPEWAMVWQAVKVKVTPVLSIYAPFREKPLHVVAATDSVYWDMSNLPSDKQLMAESGQMAASMLTSQLVPCWKTVERSYFGGGCVEMRDAEVCVGENDWKGARELWTGLYNRYKKGGLKMKAAYNVALSYEMEGDFDKAEEWLDKAKSLLKSGSDDVRMLALYEKQLKARKETTLKLNIQMSRFGNKF</sequence>
<dbReference type="PROSITE" id="PS51257">
    <property type="entry name" value="PROKAR_LIPOPROTEIN"/>
    <property type="match status" value="1"/>
</dbReference>
<feature type="chain" id="PRO_5045922660" evidence="1">
    <location>
        <begin position="22"/>
        <end position="326"/>
    </location>
</feature>
<evidence type="ECO:0000256" key="1">
    <source>
        <dbReference type="SAM" id="SignalP"/>
    </source>
</evidence>
<dbReference type="RefSeq" id="WP_269878203.1">
    <property type="nucleotide sequence ID" value="NZ_JAPZVM010000007.1"/>
</dbReference>
<dbReference type="InterPro" id="IPR045921">
    <property type="entry name" value="DUF6340"/>
</dbReference>
<name>A0ABT4PIR5_9BACT</name>